<sequence>MEKINILVVYKSDPWNNRNTSNFRSKDGEFNSHRIYIQFDFIYLYVLKKLINTTELDFNKYFGVGLDRAGGSGKPSLPVCDPLASTRMLELALNGRAMIFLSRAHEMLPLPPCYPKTLYIEGLPPEDSRREVALIYSYVIY</sequence>
<gene>
    <name evidence="1" type="ORF">EJD97_006919</name>
</gene>
<protein>
    <submittedName>
        <fullName evidence="1">Uncharacterized protein</fullName>
    </submittedName>
</protein>
<accession>A0A6N2CEH0</accession>
<comment type="caution">
    <text evidence="1">The sequence shown here is derived from an EMBL/GenBank/DDBJ whole genome shotgun (WGS) entry which is preliminary data.</text>
</comment>
<reference evidence="1" key="1">
    <citation type="submission" date="2019-05" db="EMBL/GenBank/DDBJ databases">
        <title>The de novo reference genome and transcriptome assemblies of the wild tomato species Solanum chilense.</title>
        <authorList>
            <person name="Stam R."/>
            <person name="Nosenko T."/>
            <person name="Hoerger A.C."/>
            <person name="Stephan W."/>
            <person name="Seidel M.A."/>
            <person name="Kuhn J.M.M."/>
            <person name="Haberer G."/>
            <person name="Tellier A."/>
        </authorList>
    </citation>
    <scope>NUCLEOTIDE SEQUENCE</scope>
    <source>
        <tissue evidence="1">Mature leaves</tissue>
    </source>
</reference>
<proteinExistence type="predicted"/>
<name>A0A6N2CEH0_SOLCI</name>
<evidence type="ECO:0000313" key="1">
    <source>
        <dbReference type="EMBL" id="TMX04598.1"/>
    </source>
</evidence>
<dbReference type="EMBL" id="RXGB01000200">
    <property type="protein sequence ID" value="TMX04598.1"/>
    <property type="molecule type" value="Genomic_DNA"/>
</dbReference>
<organism evidence="1">
    <name type="scientific">Solanum chilense</name>
    <name type="common">Tomato</name>
    <name type="synonym">Lycopersicon chilense</name>
    <dbReference type="NCBI Taxonomy" id="4083"/>
    <lineage>
        <taxon>Eukaryota</taxon>
        <taxon>Viridiplantae</taxon>
        <taxon>Streptophyta</taxon>
        <taxon>Embryophyta</taxon>
        <taxon>Tracheophyta</taxon>
        <taxon>Spermatophyta</taxon>
        <taxon>Magnoliopsida</taxon>
        <taxon>eudicotyledons</taxon>
        <taxon>Gunneridae</taxon>
        <taxon>Pentapetalae</taxon>
        <taxon>asterids</taxon>
        <taxon>lamiids</taxon>
        <taxon>Solanales</taxon>
        <taxon>Solanaceae</taxon>
        <taxon>Solanoideae</taxon>
        <taxon>Solaneae</taxon>
        <taxon>Solanum</taxon>
        <taxon>Solanum subgen. Lycopersicon</taxon>
    </lineage>
</organism>
<dbReference type="AlphaFoldDB" id="A0A6N2CEH0"/>